<protein>
    <recommendedName>
        <fullName evidence="1">CheW-like domain-containing protein</fullName>
    </recommendedName>
</protein>
<accession>A0A1T2L9Y2</accession>
<evidence type="ECO:0000313" key="2">
    <source>
        <dbReference type="EMBL" id="OOZ41918.1"/>
    </source>
</evidence>
<dbReference type="SMART" id="SM00260">
    <property type="entry name" value="CheW"/>
    <property type="match status" value="1"/>
</dbReference>
<feature type="domain" description="CheW-like" evidence="1">
    <location>
        <begin position="9"/>
        <end position="150"/>
    </location>
</feature>
<dbReference type="SUPFAM" id="SSF50341">
    <property type="entry name" value="CheW-like"/>
    <property type="match status" value="1"/>
</dbReference>
<dbReference type="Gene3D" id="2.40.50.180">
    <property type="entry name" value="CheA-289, Domain 4"/>
    <property type="match status" value="1"/>
</dbReference>
<gene>
    <name evidence="2" type="ORF">BOW53_01740</name>
</gene>
<name>A0A1T2L9Y2_9GAMM</name>
<reference evidence="2 3" key="1">
    <citation type="submission" date="2016-11" db="EMBL/GenBank/DDBJ databases">
        <title>Mixed transmission modes and dynamic genome evolution in an obligate animal-bacterial symbiosis.</title>
        <authorList>
            <person name="Russell S.L."/>
            <person name="Corbett-Detig R.B."/>
            <person name="Cavanaugh C.M."/>
        </authorList>
    </citation>
    <scope>NUCLEOTIDE SEQUENCE [LARGE SCALE GENOMIC DNA]</scope>
    <source>
        <strain evidence="2">Sveles-Q1</strain>
    </source>
</reference>
<proteinExistence type="predicted"/>
<evidence type="ECO:0000313" key="3">
    <source>
        <dbReference type="Proteomes" id="UP000191110"/>
    </source>
</evidence>
<dbReference type="GO" id="GO:0006935">
    <property type="term" value="P:chemotaxis"/>
    <property type="evidence" value="ECO:0007669"/>
    <property type="project" value="InterPro"/>
</dbReference>
<dbReference type="OrthoDB" id="5765252at2"/>
<evidence type="ECO:0000259" key="1">
    <source>
        <dbReference type="PROSITE" id="PS50851"/>
    </source>
</evidence>
<sequence length="161" mass="17259">MSGAELVDEVRCLMVPLEGGQMMLPNTAIAEIAAYDGFIAGEGYPDWLLGTVMWRSLALPLVSMEVVLGQEAPEVDARSRIAVVNTLYQKQGMPFFAVLTQGIPRLVRASLDNLSPADSGGKQMVSAEVTLDGESAVIPNLEQLEAAIKESGIDVKFVRPP</sequence>
<keyword evidence="3" id="KW-1185">Reference proteome</keyword>
<dbReference type="InterPro" id="IPR002545">
    <property type="entry name" value="CheW-lke_dom"/>
</dbReference>
<dbReference type="InterPro" id="IPR036061">
    <property type="entry name" value="CheW-like_dom_sf"/>
</dbReference>
<comment type="caution">
    <text evidence="2">The sequence shown here is derived from an EMBL/GenBank/DDBJ whole genome shotgun (WGS) entry which is preliminary data.</text>
</comment>
<dbReference type="GO" id="GO:0007165">
    <property type="term" value="P:signal transduction"/>
    <property type="evidence" value="ECO:0007669"/>
    <property type="project" value="InterPro"/>
</dbReference>
<dbReference type="AlphaFoldDB" id="A0A1T2L9Y2"/>
<organism evidence="2 3">
    <name type="scientific">Solemya pervernicosa gill symbiont</name>
    <dbReference type="NCBI Taxonomy" id="642797"/>
    <lineage>
        <taxon>Bacteria</taxon>
        <taxon>Pseudomonadati</taxon>
        <taxon>Pseudomonadota</taxon>
        <taxon>Gammaproteobacteria</taxon>
        <taxon>sulfur-oxidizing symbionts</taxon>
    </lineage>
</organism>
<dbReference type="PROSITE" id="PS50851">
    <property type="entry name" value="CHEW"/>
    <property type="match status" value="1"/>
</dbReference>
<dbReference type="EMBL" id="MPRL01000004">
    <property type="protein sequence ID" value="OOZ41918.1"/>
    <property type="molecule type" value="Genomic_DNA"/>
</dbReference>
<dbReference type="Proteomes" id="UP000191110">
    <property type="component" value="Unassembled WGS sequence"/>
</dbReference>
<dbReference type="RefSeq" id="WP_078482367.1">
    <property type="nucleotide sequence ID" value="NZ_MPRL01000004.1"/>
</dbReference>
<dbReference type="Pfam" id="PF01584">
    <property type="entry name" value="CheW"/>
    <property type="match status" value="1"/>
</dbReference>